<sequence>MRLVGVSGSLRAASYNSALLRAAQESTPDGVELVEGSIRGVPLYDGDVERDQGLPEAVVALKDLIADCDGLLLFTPEYNNGMPGVFKNAIDWLSRPASDIDRVFGGRPVAVLGASPGPFGTVMSQAAWLPVLRTLGTAPWFGGRMLVPHAGAAFDAEGRLVDEEARRRLTRFITGFAEHCRTAAASRT</sequence>
<feature type="domain" description="NADPH-dependent FMN reductase-like" evidence="1">
    <location>
        <begin position="1"/>
        <end position="149"/>
    </location>
</feature>
<dbReference type="Gene3D" id="3.40.50.360">
    <property type="match status" value="1"/>
</dbReference>
<dbReference type="Pfam" id="PF03358">
    <property type="entry name" value="FMN_red"/>
    <property type="match status" value="1"/>
</dbReference>
<keyword evidence="3" id="KW-1185">Reference proteome</keyword>
<dbReference type="PANTHER" id="PTHR30543">
    <property type="entry name" value="CHROMATE REDUCTASE"/>
    <property type="match status" value="1"/>
</dbReference>
<evidence type="ECO:0000313" key="3">
    <source>
        <dbReference type="Proteomes" id="UP000663942"/>
    </source>
</evidence>
<proteinExistence type="predicted"/>
<name>A0ABX7SPN3_9CAUL</name>
<dbReference type="InterPro" id="IPR029039">
    <property type="entry name" value="Flavoprotein-like_sf"/>
</dbReference>
<evidence type="ECO:0000313" key="2">
    <source>
        <dbReference type="EMBL" id="QTC88383.1"/>
    </source>
</evidence>
<dbReference type="PANTHER" id="PTHR30543:SF21">
    <property type="entry name" value="NAD(P)H-DEPENDENT FMN REDUCTASE LOT6"/>
    <property type="match status" value="1"/>
</dbReference>
<dbReference type="EMBL" id="CP062006">
    <property type="protein sequence ID" value="QTC88383.1"/>
    <property type="molecule type" value="Genomic_DNA"/>
</dbReference>
<protein>
    <submittedName>
        <fullName evidence="2">NAD(P)H-dependent oxidoreductase</fullName>
    </submittedName>
</protein>
<evidence type="ECO:0000259" key="1">
    <source>
        <dbReference type="Pfam" id="PF03358"/>
    </source>
</evidence>
<dbReference type="Proteomes" id="UP000663942">
    <property type="component" value="Chromosome"/>
</dbReference>
<accession>A0ABX7SPN3</accession>
<dbReference type="RefSeq" id="WP_207825549.1">
    <property type="nucleotide sequence ID" value="NZ_CP062006.1"/>
</dbReference>
<gene>
    <name evidence="2" type="ORF">IFE19_03025</name>
</gene>
<organism evidence="2 3">
    <name type="scientific">Brevundimonas pondensis</name>
    <dbReference type="NCBI Taxonomy" id="2774189"/>
    <lineage>
        <taxon>Bacteria</taxon>
        <taxon>Pseudomonadati</taxon>
        <taxon>Pseudomonadota</taxon>
        <taxon>Alphaproteobacteria</taxon>
        <taxon>Caulobacterales</taxon>
        <taxon>Caulobacteraceae</taxon>
        <taxon>Brevundimonas</taxon>
    </lineage>
</organism>
<dbReference type="InterPro" id="IPR050712">
    <property type="entry name" value="NAD(P)H-dep_reductase"/>
</dbReference>
<reference evidence="2 3" key="1">
    <citation type="submission" date="2020-09" db="EMBL/GenBank/DDBJ databases">
        <title>Brevundimonas sp. LVF1 isolated from an oligotrophic pond in Goettingen, Germany.</title>
        <authorList>
            <person name="Friedrich I."/>
            <person name="Klassen A."/>
            <person name="Neubauer H."/>
            <person name="Schneider D."/>
            <person name="Hertel R."/>
            <person name="Daniel R."/>
        </authorList>
    </citation>
    <scope>NUCLEOTIDE SEQUENCE [LARGE SCALE GENOMIC DNA]</scope>
    <source>
        <strain evidence="2 3">LVF1</strain>
    </source>
</reference>
<dbReference type="InterPro" id="IPR005025">
    <property type="entry name" value="FMN_Rdtase-like_dom"/>
</dbReference>
<dbReference type="SUPFAM" id="SSF52218">
    <property type="entry name" value="Flavoproteins"/>
    <property type="match status" value="1"/>
</dbReference>